<organism evidence="1 2">
    <name type="scientific">Blepharisma stoltei</name>
    <dbReference type="NCBI Taxonomy" id="1481888"/>
    <lineage>
        <taxon>Eukaryota</taxon>
        <taxon>Sar</taxon>
        <taxon>Alveolata</taxon>
        <taxon>Ciliophora</taxon>
        <taxon>Postciliodesmatophora</taxon>
        <taxon>Heterotrichea</taxon>
        <taxon>Heterotrichida</taxon>
        <taxon>Blepharismidae</taxon>
        <taxon>Blepharisma</taxon>
    </lineage>
</organism>
<dbReference type="EMBL" id="CAJZBQ010000018">
    <property type="protein sequence ID" value="CAG9317677.1"/>
    <property type="molecule type" value="Genomic_DNA"/>
</dbReference>
<dbReference type="Proteomes" id="UP001162131">
    <property type="component" value="Unassembled WGS sequence"/>
</dbReference>
<protein>
    <submittedName>
        <fullName evidence="1">Uncharacterized protein</fullName>
    </submittedName>
</protein>
<accession>A0AAU9IS70</accession>
<comment type="caution">
    <text evidence="1">The sequence shown here is derived from an EMBL/GenBank/DDBJ whole genome shotgun (WGS) entry which is preliminary data.</text>
</comment>
<gene>
    <name evidence="1" type="ORF">BSTOLATCC_MIC18920</name>
</gene>
<name>A0AAU9IS70_9CILI</name>
<reference evidence="1" key="1">
    <citation type="submission" date="2021-09" db="EMBL/GenBank/DDBJ databases">
        <authorList>
            <consortium name="AG Swart"/>
            <person name="Singh M."/>
            <person name="Singh A."/>
            <person name="Seah K."/>
            <person name="Emmerich C."/>
        </authorList>
    </citation>
    <scope>NUCLEOTIDE SEQUENCE</scope>
    <source>
        <strain evidence="1">ATCC30299</strain>
    </source>
</reference>
<sequence>MENPSVSSLKKLWKIKKIGEKWETCNCSTLPNKDSRADCFAAKKASKSYKNKVKGIQNQADWCYQEVERGPYLRSSMVSYTICMRKVEKSFENLVLEFYPKFLKFDNS</sequence>
<evidence type="ECO:0000313" key="2">
    <source>
        <dbReference type="Proteomes" id="UP001162131"/>
    </source>
</evidence>
<keyword evidence="2" id="KW-1185">Reference proteome</keyword>
<dbReference type="AlphaFoldDB" id="A0AAU9IS70"/>
<proteinExistence type="predicted"/>
<evidence type="ECO:0000313" key="1">
    <source>
        <dbReference type="EMBL" id="CAG9317677.1"/>
    </source>
</evidence>